<dbReference type="RefSeq" id="WP_274264255.1">
    <property type="nucleotide sequence ID" value="NZ_JAQZCI010000001.1"/>
</dbReference>
<keyword evidence="2" id="KW-1133">Transmembrane helix</keyword>
<feature type="compositionally biased region" description="Polar residues" evidence="1">
    <location>
        <begin position="1"/>
        <end position="11"/>
    </location>
</feature>
<feature type="region of interest" description="Disordered" evidence="1">
    <location>
        <begin position="78"/>
        <end position="103"/>
    </location>
</feature>
<keyword evidence="2" id="KW-0812">Transmembrane</keyword>
<keyword evidence="4" id="KW-1185">Reference proteome</keyword>
<gene>
    <name evidence="3" type="ORF">PUW80_00260</name>
</gene>
<proteinExistence type="predicted"/>
<dbReference type="EMBL" id="JAQZCI010000001">
    <property type="protein sequence ID" value="MDD7960775.1"/>
    <property type="molecule type" value="Genomic_DNA"/>
</dbReference>
<comment type="caution">
    <text evidence="3">The sequence shown here is derived from an EMBL/GenBank/DDBJ whole genome shotgun (WGS) entry which is preliminary data.</text>
</comment>
<evidence type="ECO:0000256" key="2">
    <source>
        <dbReference type="SAM" id="Phobius"/>
    </source>
</evidence>
<evidence type="ECO:0000313" key="3">
    <source>
        <dbReference type="EMBL" id="MDD7960775.1"/>
    </source>
</evidence>
<accession>A0ABT5SDA8</accession>
<evidence type="ECO:0000256" key="1">
    <source>
        <dbReference type="SAM" id="MobiDB-lite"/>
    </source>
</evidence>
<feature type="compositionally biased region" description="Low complexity" evidence="1">
    <location>
        <begin position="22"/>
        <end position="46"/>
    </location>
</feature>
<dbReference type="Proteomes" id="UP001218170">
    <property type="component" value="Unassembled WGS sequence"/>
</dbReference>
<organism evidence="3 4">
    <name type="scientific">Microbacterium thalli</name>
    <dbReference type="NCBI Taxonomy" id="3027921"/>
    <lineage>
        <taxon>Bacteria</taxon>
        <taxon>Bacillati</taxon>
        <taxon>Actinomycetota</taxon>
        <taxon>Actinomycetes</taxon>
        <taxon>Micrococcales</taxon>
        <taxon>Microbacteriaceae</taxon>
        <taxon>Microbacterium</taxon>
    </lineage>
</organism>
<feature type="transmembrane region" description="Helical" evidence="2">
    <location>
        <begin position="55"/>
        <end position="80"/>
    </location>
</feature>
<feature type="region of interest" description="Disordered" evidence="1">
    <location>
        <begin position="1"/>
        <end position="52"/>
    </location>
</feature>
<evidence type="ECO:0000313" key="4">
    <source>
        <dbReference type="Proteomes" id="UP001218170"/>
    </source>
</evidence>
<protein>
    <recommendedName>
        <fullName evidence="5">PepSY domain-containing protein</fullName>
    </recommendedName>
</protein>
<name>A0ABT5SDA8_9MICO</name>
<evidence type="ECO:0008006" key="5">
    <source>
        <dbReference type="Google" id="ProtNLM"/>
    </source>
</evidence>
<keyword evidence="2" id="KW-0472">Membrane</keyword>
<sequence length="248" mass="24335">MNDNDTTASTPPSSPEGATSGAPETVPTASSPAPTTTPDATPTTGAKPRRRGRTALVAGAAVVAAALLAGGGVAVGAAIADDDDDDDRATSVVSTEGDRGAASVGALPEDLGAASADDLVRIVDAALAAAPGEVVAIDAERDGTWDVTVIGADRGEAEVTVTADGAATVRSTEATGTDAAGPQNVLDAATLRMLAEAALTQADGRIVSIDADDDARSPFEVSIATADRGVIEVALDTDGTVLATETDD</sequence>
<dbReference type="Gene3D" id="3.30.505.20">
    <property type="match status" value="1"/>
</dbReference>
<reference evidence="3 4" key="1">
    <citation type="submission" date="2023-02" db="EMBL/GenBank/DDBJ databases">
        <title>Study of novel species of the Microbacterium genus.</title>
        <authorList>
            <person name="Arroyo-Herrera I."/>
            <person name="Roman-Ponce B."/>
            <person name="Vasquez-Murrieta M.S."/>
        </authorList>
    </citation>
    <scope>NUCLEOTIDE SEQUENCE [LARGE SCALE GENOMIC DNA]</scope>
    <source>
        <strain evidence="3 4">NE1TT3</strain>
    </source>
</reference>